<organism evidence="2 3">
    <name type="scientific">Necator americanus</name>
    <name type="common">Human hookworm</name>
    <dbReference type="NCBI Taxonomy" id="51031"/>
    <lineage>
        <taxon>Eukaryota</taxon>
        <taxon>Metazoa</taxon>
        <taxon>Ecdysozoa</taxon>
        <taxon>Nematoda</taxon>
        <taxon>Chromadorea</taxon>
        <taxon>Rhabditida</taxon>
        <taxon>Rhabditina</taxon>
        <taxon>Rhabditomorpha</taxon>
        <taxon>Strongyloidea</taxon>
        <taxon>Ancylostomatidae</taxon>
        <taxon>Bunostominae</taxon>
        <taxon>Necator</taxon>
    </lineage>
</organism>
<evidence type="ECO:0000313" key="3">
    <source>
        <dbReference type="Proteomes" id="UP000053676"/>
    </source>
</evidence>
<evidence type="ECO:0000256" key="1">
    <source>
        <dbReference type="SAM" id="MobiDB-lite"/>
    </source>
</evidence>
<accession>W2TG52</accession>
<protein>
    <submittedName>
        <fullName evidence="2">Uncharacterized protein</fullName>
    </submittedName>
</protein>
<feature type="region of interest" description="Disordered" evidence="1">
    <location>
        <begin position="42"/>
        <end position="72"/>
    </location>
</feature>
<dbReference type="Proteomes" id="UP000053676">
    <property type="component" value="Unassembled WGS sequence"/>
</dbReference>
<evidence type="ECO:0000313" key="2">
    <source>
        <dbReference type="EMBL" id="ETN79997.1"/>
    </source>
</evidence>
<keyword evidence="3" id="KW-1185">Reference proteome</keyword>
<gene>
    <name evidence="2" type="ORF">NECAME_02476</name>
</gene>
<dbReference type="EMBL" id="KI659257">
    <property type="protein sequence ID" value="ETN79997.1"/>
    <property type="molecule type" value="Genomic_DNA"/>
</dbReference>
<proteinExistence type="predicted"/>
<sequence>MTILLPVMPACFLISSKWKVKLTKRKILDTFSFRNLRNMKETRRKPMKSTEKYCTEKVGQGGKNNSGNYNVG</sequence>
<reference evidence="3" key="1">
    <citation type="journal article" date="2014" name="Nat. Genet.">
        <title>Genome of the human hookworm Necator americanus.</title>
        <authorList>
            <person name="Tang Y.T."/>
            <person name="Gao X."/>
            <person name="Rosa B.A."/>
            <person name="Abubucker S."/>
            <person name="Hallsworth-Pepin K."/>
            <person name="Martin J."/>
            <person name="Tyagi R."/>
            <person name="Heizer E."/>
            <person name="Zhang X."/>
            <person name="Bhonagiri-Palsikar V."/>
            <person name="Minx P."/>
            <person name="Warren W.C."/>
            <person name="Wang Q."/>
            <person name="Zhan B."/>
            <person name="Hotez P.J."/>
            <person name="Sternberg P.W."/>
            <person name="Dougall A."/>
            <person name="Gaze S.T."/>
            <person name="Mulvenna J."/>
            <person name="Sotillo J."/>
            <person name="Ranganathan S."/>
            <person name="Rabelo E.M."/>
            <person name="Wilson R.K."/>
            <person name="Felgner P.L."/>
            <person name="Bethony J."/>
            <person name="Hawdon J.M."/>
            <person name="Gasser R.B."/>
            <person name="Loukas A."/>
            <person name="Mitreva M."/>
        </authorList>
    </citation>
    <scope>NUCLEOTIDE SEQUENCE [LARGE SCALE GENOMIC DNA]</scope>
</reference>
<dbReference type="AlphaFoldDB" id="W2TG52"/>
<dbReference type="KEGG" id="nai:NECAME_02476"/>
<name>W2TG52_NECAM</name>